<comment type="function">
    <text evidence="7">FliN is one of three proteins (FliG, FliN, FliM) that form the rotor-mounted switch complex (C ring), located at the base of the basal body. This complex interacts with the CheY and CheZ chemotaxis proteins, in addition to contacting components of the motor that determine the direction of flagellar rotation.</text>
</comment>
<dbReference type="InterPro" id="IPR036429">
    <property type="entry name" value="SpoA-like_sf"/>
</dbReference>
<gene>
    <name evidence="9" type="primary">fliN</name>
    <name evidence="9" type="ORF">BUCIPICE3303_051</name>
</gene>
<comment type="subcellular location">
    <subcellularLocation>
        <location evidence="7">Cell membrane</location>
        <topology evidence="7">Peripheral membrane protein</topology>
        <orientation evidence="7">Cytoplasmic side</orientation>
    </subcellularLocation>
    <subcellularLocation>
        <location evidence="7">Bacterial flagellum basal body</location>
    </subcellularLocation>
</comment>
<dbReference type="RefSeq" id="WP_154049126.1">
    <property type="nucleotide sequence ID" value="NZ_LR217739.1"/>
</dbReference>
<dbReference type="PANTHER" id="PTHR43484:SF1">
    <property type="entry name" value="FLAGELLAR MOTOR SWITCH PROTEIN FLIN"/>
    <property type="match status" value="1"/>
</dbReference>
<feature type="domain" description="Flagellar motor switch protein FliN-like C-terminal" evidence="8">
    <location>
        <begin position="61"/>
        <end position="127"/>
    </location>
</feature>
<keyword evidence="7" id="KW-0975">Bacterial flagellum</keyword>
<dbReference type="GO" id="GO:0009425">
    <property type="term" value="C:bacterial-type flagellum basal body"/>
    <property type="evidence" value="ECO:0007669"/>
    <property type="project" value="UniProtKB-SubCell"/>
</dbReference>
<dbReference type="GO" id="GO:0071973">
    <property type="term" value="P:bacterial-type flagellum-dependent cell motility"/>
    <property type="evidence" value="ECO:0007669"/>
    <property type="project" value="UniProtKB-UniRule"/>
</dbReference>
<keyword evidence="6 7" id="KW-0472">Membrane</keyword>
<comment type="similarity">
    <text evidence="1 7">Belongs to the FliN/MopA/SpaO family.</text>
</comment>
<dbReference type="GO" id="GO:0006935">
    <property type="term" value="P:chemotaxis"/>
    <property type="evidence" value="ECO:0007669"/>
    <property type="project" value="UniProtKB-KW"/>
</dbReference>
<evidence type="ECO:0000256" key="6">
    <source>
        <dbReference type="ARBA" id="ARBA00023136"/>
    </source>
</evidence>
<evidence type="ECO:0000259" key="8">
    <source>
        <dbReference type="Pfam" id="PF01052"/>
    </source>
</evidence>
<dbReference type="Pfam" id="PF01052">
    <property type="entry name" value="FliMN_C"/>
    <property type="match status" value="1"/>
</dbReference>
<dbReference type="OrthoDB" id="9773459at2"/>
<keyword evidence="9" id="KW-0969">Cilium</keyword>
<evidence type="ECO:0000256" key="2">
    <source>
        <dbReference type="ARBA" id="ARBA00021897"/>
    </source>
</evidence>
<evidence type="ECO:0000313" key="10">
    <source>
        <dbReference type="Proteomes" id="UP000294455"/>
    </source>
</evidence>
<dbReference type="AlphaFoldDB" id="A0A803FTC9"/>
<organism evidence="9 10">
    <name type="scientific">Buchnera aphidicola</name>
    <name type="common">Cinara piceae</name>
    <dbReference type="NCBI Taxonomy" id="1660043"/>
    <lineage>
        <taxon>Bacteria</taxon>
        <taxon>Pseudomonadati</taxon>
        <taxon>Pseudomonadota</taxon>
        <taxon>Gammaproteobacteria</taxon>
        <taxon>Enterobacterales</taxon>
        <taxon>Erwiniaceae</taxon>
        <taxon>Buchnera</taxon>
    </lineage>
</organism>
<dbReference type="PRINTS" id="PR00956">
    <property type="entry name" value="FLGMOTORFLIN"/>
</dbReference>
<dbReference type="Proteomes" id="UP000294455">
    <property type="component" value="Chromosome"/>
</dbReference>
<evidence type="ECO:0000256" key="5">
    <source>
        <dbReference type="ARBA" id="ARBA00022779"/>
    </source>
</evidence>
<evidence type="ECO:0000256" key="1">
    <source>
        <dbReference type="ARBA" id="ARBA00009226"/>
    </source>
</evidence>
<accession>A0A803FTC9</accession>
<proteinExistence type="inferred from homology"/>
<reference evidence="9 10" key="1">
    <citation type="submission" date="2019-02" db="EMBL/GenBank/DDBJ databases">
        <authorList>
            <person name="Manzano-Marin A."/>
            <person name="Manzano-Marin A."/>
        </authorList>
    </citation>
    <scope>NUCLEOTIDE SEQUENCE [LARGE SCALE GENOMIC DNA]</scope>
    <source>
        <strain evidence="9 10">BuCipiceae</strain>
    </source>
</reference>
<evidence type="ECO:0000256" key="7">
    <source>
        <dbReference type="RuleBase" id="RU362074"/>
    </source>
</evidence>
<dbReference type="SUPFAM" id="SSF101801">
    <property type="entry name" value="Surface presentation of antigens (SPOA)"/>
    <property type="match status" value="1"/>
</dbReference>
<dbReference type="InterPro" id="IPR051469">
    <property type="entry name" value="FliN/MopA/SpaO"/>
</dbReference>
<dbReference type="InterPro" id="IPR012826">
    <property type="entry name" value="FliN"/>
</dbReference>
<protein>
    <recommendedName>
        <fullName evidence="2 7">Flagellar motor switch protein FliN</fullName>
    </recommendedName>
</protein>
<dbReference type="InterPro" id="IPR001172">
    <property type="entry name" value="FliN_T3SS_HrcQb"/>
</dbReference>
<name>A0A803FTC9_9GAMM</name>
<evidence type="ECO:0000313" key="9">
    <source>
        <dbReference type="EMBL" id="VFP87883.1"/>
    </source>
</evidence>
<dbReference type="EMBL" id="LR217739">
    <property type="protein sequence ID" value="VFP87883.1"/>
    <property type="molecule type" value="Genomic_DNA"/>
</dbReference>
<dbReference type="InterPro" id="IPR001543">
    <property type="entry name" value="FliN-like_C"/>
</dbReference>
<dbReference type="Gene3D" id="2.30.330.10">
    <property type="entry name" value="SpoA-like"/>
    <property type="match status" value="1"/>
</dbReference>
<dbReference type="GO" id="GO:0003774">
    <property type="term" value="F:cytoskeletal motor activity"/>
    <property type="evidence" value="ECO:0007669"/>
    <property type="project" value="UniProtKB-UniRule"/>
</dbReference>
<keyword evidence="5 7" id="KW-0283">Flagellar rotation</keyword>
<keyword evidence="9" id="KW-0282">Flagellum</keyword>
<keyword evidence="4 7" id="KW-0145">Chemotaxis</keyword>
<evidence type="ECO:0000256" key="4">
    <source>
        <dbReference type="ARBA" id="ARBA00022500"/>
    </source>
</evidence>
<dbReference type="GO" id="GO:0005886">
    <property type="term" value="C:plasma membrane"/>
    <property type="evidence" value="ECO:0007669"/>
    <property type="project" value="UniProtKB-SubCell"/>
</dbReference>
<dbReference type="NCBIfam" id="TIGR02480">
    <property type="entry name" value="fliN"/>
    <property type="match status" value="1"/>
</dbReference>
<evidence type="ECO:0000256" key="3">
    <source>
        <dbReference type="ARBA" id="ARBA00022475"/>
    </source>
</evidence>
<keyword evidence="3 7" id="KW-1003">Cell membrane</keyword>
<dbReference type="PANTHER" id="PTHR43484">
    <property type="match status" value="1"/>
</dbReference>
<keyword evidence="9" id="KW-0966">Cell projection</keyword>
<sequence length="128" mass="14577">MQKKNENFKKNNVQLVLNKINSDDNINNANDNSVIKKELKNTDLSDKIIDNLSLYHSSIISTPVSITIELGKKKITIKELLQLSQDSIIELEDKVDEPLNIYVNNHLIALGELVVHNEKYGVRIIKLL</sequence>